<dbReference type="EMBL" id="FOGI01000022">
    <property type="protein sequence ID" value="SES48769.1"/>
    <property type="molecule type" value="Genomic_DNA"/>
</dbReference>
<evidence type="ECO:0000256" key="3">
    <source>
        <dbReference type="ARBA" id="ARBA00023125"/>
    </source>
</evidence>
<dbReference type="InterPro" id="IPR000847">
    <property type="entry name" value="LysR_HTH_N"/>
</dbReference>
<accession>A0A1H9XRU6</accession>
<dbReference type="PROSITE" id="PS50931">
    <property type="entry name" value="HTH_LYSR"/>
    <property type="match status" value="1"/>
</dbReference>
<dbReference type="InterPro" id="IPR005119">
    <property type="entry name" value="LysR_subst-bd"/>
</dbReference>
<dbReference type="RefSeq" id="WP_092787015.1">
    <property type="nucleotide sequence ID" value="NZ_FOGI01000022.1"/>
</dbReference>
<evidence type="ECO:0000256" key="2">
    <source>
        <dbReference type="ARBA" id="ARBA00023015"/>
    </source>
</evidence>
<dbReference type="PRINTS" id="PR00039">
    <property type="entry name" value="HTHLYSR"/>
</dbReference>
<keyword evidence="3 6" id="KW-0238">DNA-binding</keyword>
<dbReference type="InterPro" id="IPR036388">
    <property type="entry name" value="WH-like_DNA-bd_sf"/>
</dbReference>
<dbReference type="PANTHER" id="PTHR30346">
    <property type="entry name" value="TRANSCRIPTIONAL DUAL REGULATOR HCAR-RELATED"/>
    <property type="match status" value="1"/>
</dbReference>
<dbReference type="Pfam" id="PF03466">
    <property type="entry name" value="LysR_substrate"/>
    <property type="match status" value="1"/>
</dbReference>
<dbReference type="GO" id="GO:0032993">
    <property type="term" value="C:protein-DNA complex"/>
    <property type="evidence" value="ECO:0007669"/>
    <property type="project" value="TreeGrafter"/>
</dbReference>
<keyword evidence="2" id="KW-0805">Transcription regulation</keyword>
<evidence type="ECO:0000313" key="7">
    <source>
        <dbReference type="Proteomes" id="UP000199051"/>
    </source>
</evidence>
<gene>
    <name evidence="6" type="ORF">SAMN04487818_12213</name>
</gene>
<dbReference type="Pfam" id="PF00126">
    <property type="entry name" value="HTH_1"/>
    <property type="match status" value="1"/>
</dbReference>
<dbReference type="STRING" id="155974.SAMN04487818_12213"/>
<keyword evidence="7" id="KW-1185">Reference proteome</keyword>
<sequence length="323" mass="35698">MEVEIRHLRVIVAIAESGSLNRASKVLGLSQPGLTSQLQRIEHSLGGQLFFRAEGGSSPTPFGHNVLTEARAVLRGLQGIRSRAESQARHRTAPPTRVGGNAGFVHLALSRWLAGRAWVPGVRLTEETDPRASIEMVTNGALDLAVVYEWPGFSHRLDDSVRAQVVVRDEPVLVMLSPTHPLAAEHTLRLDTLAEYPWVDEPPQMSQWPVYLSQTSHRFGVSMDQQHEVLFAPTAHDLVATRAALAPALITGRDIAGSITLRPLTDNPLRQRLRVVYRPDTLVGAHIEEITAEVVTLYHDHGARNAHFRAWWAAEGRHTTPTF</sequence>
<dbReference type="GO" id="GO:0003700">
    <property type="term" value="F:DNA-binding transcription factor activity"/>
    <property type="evidence" value="ECO:0007669"/>
    <property type="project" value="InterPro"/>
</dbReference>
<evidence type="ECO:0000256" key="1">
    <source>
        <dbReference type="ARBA" id="ARBA00009437"/>
    </source>
</evidence>
<comment type="similarity">
    <text evidence="1">Belongs to the LysR transcriptional regulatory family.</text>
</comment>
<feature type="domain" description="HTH lysR-type" evidence="5">
    <location>
        <begin position="3"/>
        <end position="60"/>
    </location>
</feature>
<dbReference type="GO" id="GO:0003677">
    <property type="term" value="F:DNA binding"/>
    <property type="evidence" value="ECO:0007669"/>
    <property type="project" value="UniProtKB-KW"/>
</dbReference>
<organism evidence="6 7">
    <name type="scientific">Actinokineospora terrae</name>
    <dbReference type="NCBI Taxonomy" id="155974"/>
    <lineage>
        <taxon>Bacteria</taxon>
        <taxon>Bacillati</taxon>
        <taxon>Actinomycetota</taxon>
        <taxon>Actinomycetes</taxon>
        <taxon>Pseudonocardiales</taxon>
        <taxon>Pseudonocardiaceae</taxon>
        <taxon>Actinokineospora</taxon>
    </lineage>
</organism>
<proteinExistence type="inferred from homology"/>
<dbReference type="Gene3D" id="1.10.10.10">
    <property type="entry name" value="Winged helix-like DNA-binding domain superfamily/Winged helix DNA-binding domain"/>
    <property type="match status" value="1"/>
</dbReference>
<reference evidence="7" key="1">
    <citation type="submission" date="2016-10" db="EMBL/GenBank/DDBJ databases">
        <authorList>
            <person name="Varghese N."/>
            <person name="Submissions S."/>
        </authorList>
    </citation>
    <scope>NUCLEOTIDE SEQUENCE [LARGE SCALE GENOMIC DNA]</scope>
    <source>
        <strain evidence="7">DSM 44260</strain>
    </source>
</reference>
<dbReference type="Gene3D" id="3.40.190.290">
    <property type="match status" value="1"/>
</dbReference>
<name>A0A1H9XRU6_9PSEU</name>
<dbReference type="Proteomes" id="UP000199051">
    <property type="component" value="Unassembled WGS sequence"/>
</dbReference>
<evidence type="ECO:0000256" key="4">
    <source>
        <dbReference type="ARBA" id="ARBA00023163"/>
    </source>
</evidence>
<evidence type="ECO:0000313" key="6">
    <source>
        <dbReference type="EMBL" id="SES48769.1"/>
    </source>
</evidence>
<dbReference type="PANTHER" id="PTHR30346:SF30">
    <property type="entry name" value="SMALL NEUTRAL PROTEASE REGULATORY PROTEIN"/>
    <property type="match status" value="1"/>
</dbReference>
<dbReference type="InterPro" id="IPR036390">
    <property type="entry name" value="WH_DNA-bd_sf"/>
</dbReference>
<protein>
    <submittedName>
        <fullName evidence="6">DNA-binding transcriptional regulator, LysR family</fullName>
    </submittedName>
</protein>
<dbReference type="AlphaFoldDB" id="A0A1H9XRU6"/>
<keyword evidence="4" id="KW-0804">Transcription</keyword>
<evidence type="ECO:0000259" key="5">
    <source>
        <dbReference type="PROSITE" id="PS50931"/>
    </source>
</evidence>
<dbReference type="SUPFAM" id="SSF53850">
    <property type="entry name" value="Periplasmic binding protein-like II"/>
    <property type="match status" value="1"/>
</dbReference>
<dbReference type="SUPFAM" id="SSF46785">
    <property type="entry name" value="Winged helix' DNA-binding domain"/>
    <property type="match status" value="1"/>
</dbReference>